<dbReference type="EMBL" id="JAEQNA010000002">
    <property type="protein sequence ID" value="MBL0420509.1"/>
    <property type="molecule type" value="Genomic_DNA"/>
</dbReference>
<keyword evidence="2" id="KW-1185">Reference proteome</keyword>
<organism evidence="1 2">
    <name type="scientific">Ramlibacter aurantiacus</name>
    <dbReference type="NCBI Taxonomy" id="2801330"/>
    <lineage>
        <taxon>Bacteria</taxon>
        <taxon>Pseudomonadati</taxon>
        <taxon>Pseudomonadota</taxon>
        <taxon>Betaproteobacteria</taxon>
        <taxon>Burkholderiales</taxon>
        <taxon>Comamonadaceae</taxon>
        <taxon>Ramlibacter</taxon>
    </lineage>
</organism>
<reference evidence="1" key="1">
    <citation type="submission" date="2021-01" db="EMBL/GenBank/DDBJ databases">
        <title>Ramlibacter sp. strain AW1 16S ribosomal RNA gene Genome sequencing and assembly.</title>
        <authorList>
            <person name="Kang M."/>
        </authorList>
    </citation>
    <scope>NUCLEOTIDE SEQUENCE</scope>
    <source>
        <strain evidence="1">AW1</strain>
    </source>
</reference>
<comment type="caution">
    <text evidence="1">The sequence shown here is derived from an EMBL/GenBank/DDBJ whole genome shotgun (WGS) entry which is preliminary data.</text>
</comment>
<accession>A0A936ZTV2</accession>
<proteinExistence type="predicted"/>
<dbReference type="Proteomes" id="UP000613011">
    <property type="component" value="Unassembled WGS sequence"/>
</dbReference>
<protein>
    <submittedName>
        <fullName evidence="1">Uncharacterized protein</fullName>
    </submittedName>
</protein>
<name>A0A936ZTV2_9BURK</name>
<dbReference type="AlphaFoldDB" id="A0A936ZTV2"/>
<sequence>MRAPARQKSGTVVSLRPSIPGSEDAAYLAAFMVADIEHQAELAGREPELADWAPVVNACGLDAAECALRVRGWMHTAHANELRRAK</sequence>
<evidence type="ECO:0000313" key="2">
    <source>
        <dbReference type="Proteomes" id="UP000613011"/>
    </source>
</evidence>
<evidence type="ECO:0000313" key="1">
    <source>
        <dbReference type="EMBL" id="MBL0420509.1"/>
    </source>
</evidence>
<dbReference type="RefSeq" id="WP_201683582.1">
    <property type="nucleotide sequence ID" value="NZ_JAEQNA010000002.1"/>
</dbReference>
<gene>
    <name evidence="1" type="ORF">JI739_09165</name>
</gene>